<dbReference type="PANTHER" id="PTHR31781">
    <property type="entry name" value="UNC80"/>
    <property type="match status" value="1"/>
</dbReference>
<evidence type="ECO:0000256" key="1">
    <source>
        <dbReference type="SAM" id="MobiDB-lite"/>
    </source>
</evidence>
<feature type="region of interest" description="Disordered" evidence="1">
    <location>
        <begin position="29"/>
        <end position="48"/>
    </location>
</feature>
<organism evidence="3 4">
    <name type="scientific">Ditylenchus dipsaci</name>
    <dbReference type="NCBI Taxonomy" id="166011"/>
    <lineage>
        <taxon>Eukaryota</taxon>
        <taxon>Metazoa</taxon>
        <taxon>Ecdysozoa</taxon>
        <taxon>Nematoda</taxon>
        <taxon>Chromadorea</taxon>
        <taxon>Rhabditida</taxon>
        <taxon>Tylenchina</taxon>
        <taxon>Tylenchomorpha</taxon>
        <taxon>Sphaerularioidea</taxon>
        <taxon>Anguinidae</taxon>
        <taxon>Anguininae</taxon>
        <taxon>Ditylenchus</taxon>
    </lineage>
</organism>
<dbReference type="GO" id="GO:0005261">
    <property type="term" value="F:monoatomic cation channel activity"/>
    <property type="evidence" value="ECO:0007669"/>
    <property type="project" value="TreeGrafter"/>
</dbReference>
<dbReference type="GO" id="GO:0055080">
    <property type="term" value="P:monoatomic cation homeostasis"/>
    <property type="evidence" value="ECO:0007669"/>
    <property type="project" value="TreeGrafter"/>
</dbReference>
<proteinExistence type="predicted"/>
<evidence type="ECO:0000313" key="3">
    <source>
        <dbReference type="Proteomes" id="UP000887574"/>
    </source>
</evidence>
<evidence type="ECO:0000259" key="2">
    <source>
        <dbReference type="Pfam" id="PF15778"/>
    </source>
</evidence>
<dbReference type="WBParaSite" id="jg15318">
    <property type="protein sequence ID" value="jg15318"/>
    <property type="gene ID" value="jg15318"/>
</dbReference>
<dbReference type="PANTHER" id="PTHR31781:SF1">
    <property type="entry name" value="PROTEIN UNC-80 HOMOLOG"/>
    <property type="match status" value="1"/>
</dbReference>
<dbReference type="InterPro" id="IPR031542">
    <property type="entry name" value="UNC80_N"/>
</dbReference>
<dbReference type="GO" id="GO:0030424">
    <property type="term" value="C:axon"/>
    <property type="evidence" value="ECO:0007669"/>
    <property type="project" value="TreeGrafter"/>
</dbReference>
<feature type="domain" description="Cation channel complex component UNC80 N-terminal" evidence="2">
    <location>
        <begin position="49"/>
        <end position="236"/>
    </location>
</feature>
<reference evidence="4" key="1">
    <citation type="submission" date="2022-11" db="UniProtKB">
        <authorList>
            <consortium name="WormBaseParasite"/>
        </authorList>
    </citation>
    <scope>IDENTIFICATION</scope>
</reference>
<dbReference type="Proteomes" id="UP000887574">
    <property type="component" value="Unplaced"/>
</dbReference>
<keyword evidence="3" id="KW-1185">Reference proteome</keyword>
<name>A0A915D322_9BILA</name>
<accession>A0A915D322</accession>
<dbReference type="AlphaFoldDB" id="A0A915D322"/>
<dbReference type="GO" id="GO:0034703">
    <property type="term" value="C:cation channel complex"/>
    <property type="evidence" value="ECO:0007669"/>
    <property type="project" value="TreeGrafter"/>
</dbReference>
<protein>
    <submittedName>
        <fullName evidence="4">Cation channel complex component UNC80 N-terminal domain-containing protein</fullName>
    </submittedName>
</protein>
<sequence>MHARYLQHQYHGTVQLLMMPLSSAPESSFKSSKWSEKQEEDESAGECEPVPLPIQTFLWRQTNPFLGTKTIKLHEASCVTFERVIVQNILHGLSPSLSDAIASISRWRLVKAAFPHIVQCCGSLLMERANEDEALPMTGSLVKILYIMHWLLLDAVMECNENTLGDPNASLNIRQLTYSISSIQLFVYLLSPLFSTIKEEEIEGHIRLESGLRIWQALWQNRSPDVLCFCAPVKQRKNTQIAQQVNAFNAPWSHKLPTTTAIEQGIYLGDEPTPPLTSSAGITGRKFSKLSGPNIPAVPPPKPPRTDLNVLKEIQQQEKTIFVQEEKGQKGVVADGQEMCQPKTHSLHLVLEAL</sequence>
<evidence type="ECO:0000313" key="4">
    <source>
        <dbReference type="WBParaSite" id="jg15318"/>
    </source>
</evidence>
<dbReference type="Pfam" id="PF15778">
    <property type="entry name" value="UNC80_N"/>
    <property type="match status" value="1"/>
</dbReference>